<accession>A0ABP8S596</accession>
<dbReference type="Proteomes" id="UP001501598">
    <property type="component" value="Unassembled WGS sequence"/>
</dbReference>
<gene>
    <name evidence="1" type="ORF">GCM10023175_68480</name>
</gene>
<dbReference type="RefSeq" id="WP_345427514.1">
    <property type="nucleotide sequence ID" value="NZ_BAABGT010000122.1"/>
</dbReference>
<evidence type="ECO:0000313" key="2">
    <source>
        <dbReference type="Proteomes" id="UP001501598"/>
    </source>
</evidence>
<keyword evidence="2" id="KW-1185">Reference proteome</keyword>
<comment type="caution">
    <text evidence="1">The sequence shown here is derived from an EMBL/GenBank/DDBJ whole genome shotgun (WGS) entry which is preliminary data.</text>
</comment>
<reference evidence="2" key="1">
    <citation type="journal article" date="2019" name="Int. J. Syst. Evol. Microbiol.">
        <title>The Global Catalogue of Microorganisms (GCM) 10K type strain sequencing project: providing services to taxonomists for standard genome sequencing and annotation.</title>
        <authorList>
            <consortium name="The Broad Institute Genomics Platform"/>
            <consortium name="The Broad Institute Genome Sequencing Center for Infectious Disease"/>
            <person name="Wu L."/>
            <person name="Ma J."/>
        </authorList>
    </citation>
    <scope>NUCLEOTIDE SEQUENCE [LARGE SCALE GENOMIC DNA]</scope>
    <source>
        <strain evidence="2">JCM 17906</strain>
    </source>
</reference>
<dbReference type="Pfam" id="PF11305">
    <property type="entry name" value="DUF3107"/>
    <property type="match status" value="1"/>
</dbReference>
<dbReference type="InterPro" id="IPR021456">
    <property type="entry name" value="DUF3107"/>
</dbReference>
<protein>
    <submittedName>
        <fullName evidence="1">DUF3107 domain-containing protein</fullName>
    </submittedName>
</protein>
<dbReference type="EMBL" id="BAABGT010000122">
    <property type="protein sequence ID" value="GAA4559805.1"/>
    <property type="molecule type" value="Genomic_DNA"/>
</dbReference>
<sequence length="74" mass="7825">MEVKIGIAESPRELVVSSDQTADEVEKLVSDALKSADGTLSLVDEKGRKYLIPATRISYVEIAPSSAAKVGFGS</sequence>
<organism evidence="1 2">
    <name type="scientific">Pseudonocardia xishanensis</name>
    <dbReference type="NCBI Taxonomy" id="630995"/>
    <lineage>
        <taxon>Bacteria</taxon>
        <taxon>Bacillati</taxon>
        <taxon>Actinomycetota</taxon>
        <taxon>Actinomycetes</taxon>
        <taxon>Pseudonocardiales</taxon>
        <taxon>Pseudonocardiaceae</taxon>
        <taxon>Pseudonocardia</taxon>
    </lineage>
</organism>
<name>A0ABP8S596_9PSEU</name>
<proteinExistence type="predicted"/>
<evidence type="ECO:0000313" key="1">
    <source>
        <dbReference type="EMBL" id="GAA4559805.1"/>
    </source>
</evidence>